<feature type="chain" id="PRO_5027092126" evidence="1">
    <location>
        <begin position="20"/>
        <end position="433"/>
    </location>
</feature>
<dbReference type="InterPro" id="IPR010870">
    <property type="entry name" value="Porin_O/P"/>
</dbReference>
<dbReference type="EMBL" id="WOWP01000051">
    <property type="protein sequence ID" value="MUV04554.1"/>
    <property type="molecule type" value="Genomic_DNA"/>
</dbReference>
<dbReference type="SUPFAM" id="SSF56935">
    <property type="entry name" value="Porins"/>
    <property type="match status" value="1"/>
</dbReference>
<sequence length="433" mass="48960">MKKYILLITVLLLSAVKMSAQVHLDKYNFGEGLNFSGDSGYSMRLQGYVQPYAEFKKAENDSDLYTRFRMRRLRLRLSGESADTKFSYRLQVDLSGSTEADTDEGSNNMLLDAFVTYDFSKNWSVSFGQKMTPTDNLELSMGSQTLQLPERSRLTSVFASIREFGLFFNGSYRLSGGDMYLKPAVAITNGDGMNVFDKDHGGFKYGGRLDFLPFGLFNKFGQYRQADIQRELTPKLLIGVNYSYNDGVSSRRGRNSGSILYLDDSNNEALPDYEKFGIDFLLKYQGFSLLGEFVKSNAYIDNSITQRVRTDGSVSSSFEVDGIQDVTNYIKNRMMLGQGYNVQAGYVFKNLWSVDGRYTHLEADKYSFLNNGAFYARPNYYTLGVTKYMGRNYGAKIQASMTYVDTAPEATNNDGELVNGNEWIGRLIFTVSF</sequence>
<accession>A0A6N8HFQ3</accession>
<protein>
    <submittedName>
        <fullName evidence="2">Porin</fullName>
    </submittedName>
</protein>
<evidence type="ECO:0000256" key="1">
    <source>
        <dbReference type="SAM" id="SignalP"/>
    </source>
</evidence>
<evidence type="ECO:0000313" key="3">
    <source>
        <dbReference type="Proteomes" id="UP000433945"/>
    </source>
</evidence>
<dbReference type="Gene3D" id="2.40.160.10">
    <property type="entry name" value="Porin"/>
    <property type="match status" value="1"/>
</dbReference>
<name>A0A6N8HFQ3_9FLAO</name>
<keyword evidence="1" id="KW-0732">Signal</keyword>
<dbReference type="InterPro" id="IPR023614">
    <property type="entry name" value="Porin_dom_sf"/>
</dbReference>
<dbReference type="AlphaFoldDB" id="A0A6N8HFQ3"/>
<comment type="caution">
    <text evidence="2">The sequence shown here is derived from an EMBL/GenBank/DDBJ whole genome shotgun (WGS) entry which is preliminary data.</text>
</comment>
<evidence type="ECO:0000313" key="2">
    <source>
        <dbReference type="EMBL" id="MUV04554.1"/>
    </source>
</evidence>
<feature type="signal peptide" evidence="1">
    <location>
        <begin position="1"/>
        <end position="19"/>
    </location>
</feature>
<gene>
    <name evidence="2" type="ORF">GN157_12620</name>
</gene>
<dbReference type="OrthoDB" id="5442696at2"/>
<proteinExistence type="predicted"/>
<dbReference type="Pfam" id="PF07396">
    <property type="entry name" value="Porin_O_P"/>
    <property type="match status" value="1"/>
</dbReference>
<dbReference type="Proteomes" id="UP000433945">
    <property type="component" value="Unassembled WGS sequence"/>
</dbReference>
<organism evidence="2 3">
    <name type="scientific">Flavobacterium rakeshii</name>
    <dbReference type="NCBI Taxonomy" id="1038845"/>
    <lineage>
        <taxon>Bacteria</taxon>
        <taxon>Pseudomonadati</taxon>
        <taxon>Bacteroidota</taxon>
        <taxon>Flavobacteriia</taxon>
        <taxon>Flavobacteriales</taxon>
        <taxon>Flavobacteriaceae</taxon>
        <taxon>Flavobacterium</taxon>
    </lineage>
</organism>
<dbReference type="RefSeq" id="WP_157483792.1">
    <property type="nucleotide sequence ID" value="NZ_WOWP01000051.1"/>
</dbReference>
<keyword evidence="3" id="KW-1185">Reference proteome</keyword>
<reference evidence="2 3" key="1">
    <citation type="submission" date="2019-12" db="EMBL/GenBank/DDBJ databases">
        <authorList>
            <person name="Sun J.-Q."/>
        </authorList>
    </citation>
    <scope>NUCLEOTIDE SEQUENCE [LARGE SCALE GENOMIC DNA]</scope>
    <source>
        <strain evidence="2 3">JCM 17928</strain>
    </source>
</reference>